<comment type="cofactor">
    <cofactor evidence="12">
        <name>thiamine diphosphate</name>
        <dbReference type="ChEBI" id="CHEBI:58937"/>
    </cofactor>
    <text evidence="12">Binds 1 thiamine pyrophosphate per subunit. During the reaction, the substrate forms a covalent intermediate with the cofactor.</text>
</comment>
<dbReference type="InterPro" id="IPR055152">
    <property type="entry name" value="Transketolase-like_C_2"/>
</dbReference>
<feature type="binding site" evidence="12">
    <location>
        <position position="191"/>
    </location>
    <ligand>
        <name>thiamine diphosphate</name>
        <dbReference type="ChEBI" id="CHEBI:58937"/>
    </ligand>
</feature>
<dbReference type="Gene3D" id="3.40.50.970">
    <property type="match status" value="2"/>
</dbReference>
<dbReference type="InterPro" id="IPR005474">
    <property type="entry name" value="Transketolase_N"/>
</dbReference>
<evidence type="ECO:0000256" key="4">
    <source>
        <dbReference type="ARBA" id="ARBA00022679"/>
    </source>
</evidence>
<dbReference type="SMART" id="SM00861">
    <property type="entry name" value="Transket_pyr"/>
    <property type="match status" value="1"/>
</dbReference>
<feature type="binding site" evidence="12">
    <location>
        <position position="267"/>
    </location>
    <ligand>
        <name>thiamine diphosphate</name>
        <dbReference type="ChEBI" id="CHEBI:58937"/>
    </ligand>
</feature>
<comment type="similarity">
    <text evidence="1">Belongs to the transketolase family.</text>
</comment>
<evidence type="ECO:0000256" key="11">
    <source>
        <dbReference type="PIRSR" id="PIRSR605478-2"/>
    </source>
</evidence>
<evidence type="ECO:0000256" key="14">
    <source>
        <dbReference type="PIRSR" id="PIRSR605478-5"/>
    </source>
</evidence>
<evidence type="ECO:0000256" key="1">
    <source>
        <dbReference type="ARBA" id="ARBA00007131"/>
    </source>
</evidence>
<organism evidence="16 17">
    <name type="scientific">Eiseniibacteriota bacterium</name>
    <dbReference type="NCBI Taxonomy" id="2212470"/>
    <lineage>
        <taxon>Bacteria</taxon>
        <taxon>Candidatus Eiseniibacteriota</taxon>
    </lineage>
</organism>
<feature type="binding site" evidence="13">
    <location>
        <position position="191"/>
    </location>
    <ligand>
        <name>Mg(2+)</name>
        <dbReference type="ChEBI" id="CHEBI:18420"/>
    </ligand>
</feature>
<sequence>MSWTAAMPLTDLAVNTIRTLSMDGVQAANSGHPGTPMALAPLTYLLWTEEMRYDPESPDWPDRDRFVLSAGHASMLLYSMLHLSGYGVSLDELKSFRQWGSRTAGHPERGMIPGIEVTTGPLGQGISNAVGLAIAEQMLAARFNRPGHALVDHRTWVICSDGDLMEGVAYEACSLAGHLGLGKLICFYDDNKISIAGSTDLAFTEDVPARFRSMGWQTLTVHDINDLDALRAATREAKDEDARPTLISVRSVIGYGSPHRAGTKEAHGEPLGAEEVKATKRVYGWPEDETFLVPDEVRTHFAEKVQERARSHAEWRSVRDRYASEHAAEASEFERVFAGELPKDWLSACLGVEDAGKPEATRSSSGRVLQALAAAVPELVGGSADLDPSTKTYLKTSTNFSKEDRSGRNIQFGIREHGMGSILNGMAAHGGLRPFGSTFFVFSDYLRPVLRLAALSHLSSVFVFTHDSVGLGEDGPTHQPVEHLASLRAIPGVHVHRPADTREVAECWRSVIERRNGPAVLVLSRQNLPTLTRDRAGLGQEDGAYRGGYVLREPATAAAGSSTVTLLATGSEVQVAVAAAEKLEAEGTGARVVSMPCWERFEEQDPAYRKSVLGPEDGVRVSIEAGSTFGWCRYLGKRGIAVGIDHFGASAPGDTNMQKFGFTAEHVVQTVKELL</sequence>
<dbReference type="InterPro" id="IPR029061">
    <property type="entry name" value="THDP-binding"/>
</dbReference>
<dbReference type="GO" id="GO:0004802">
    <property type="term" value="F:transketolase activity"/>
    <property type="evidence" value="ECO:0007669"/>
    <property type="project" value="UniProtKB-UniRule"/>
</dbReference>
<protein>
    <recommendedName>
        <fullName evidence="3 9">Transketolase</fullName>
        <ecNumber evidence="3 9">2.2.1.1</ecNumber>
    </recommendedName>
</protein>
<feature type="binding site" evidence="12">
    <location>
        <position position="442"/>
    </location>
    <ligand>
        <name>thiamine diphosphate</name>
        <dbReference type="ChEBI" id="CHEBI:58937"/>
    </ligand>
</feature>
<keyword evidence="6 13" id="KW-0460">Magnesium</keyword>
<feature type="site" description="Important for catalytic activity" evidence="14">
    <location>
        <position position="32"/>
    </location>
</feature>
<comment type="subunit">
    <text evidence="2">Homodimer.</text>
</comment>
<evidence type="ECO:0000256" key="2">
    <source>
        <dbReference type="ARBA" id="ARBA00011738"/>
    </source>
</evidence>
<feature type="binding site" evidence="12">
    <location>
        <begin position="120"/>
        <end position="122"/>
    </location>
    <ligand>
        <name>thiamine diphosphate</name>
        <dbReference type="ChEBI" id="CHEBI:58937"/>
    </ligand>
</feature>
<gene>
    <name evidence="16" type="primary">tkt</name>
    <name evidence="16" type="ORF">KDA27_07950</name>
</gene>
<dbReference type="PANTHER" id="PTHR43522:SF2">
    <property type="entry name" value="TRANSKETOLASE 1-RELATED"/>
    <property type="match status" value="1"/>
</dbReference>
<feature type="binding site" evidence="11">
    <location>
        <position position="389"/>
    </location>
    <ligand>
        <name>substrate</name>
    </ligand>
</feature>
<evidence type="ECO:0000256" key="8">
    <source>
        <dbReference type="ARBA" id="ARBA00049473"/>
    </source>
</evidence>
<feature type="binding site" evidence="13">
    <location>
        <position position="193"/>
    </location>
    <ligand>
        <name>Mg(2+)</name>
        <dbReference type="ChEBI" id="CHEBI:18420"/>
    </ligand>
</feature>
<keyword evidence="5 13" id="KW-0479">Metal-binding</keyword>
<comment type="caution">
    <text evidence="16">The sequence shown here is derived from an EMBL/GenBank/DDBJ whole genome shotgun (WGS) entry which is preliminary data.</text>
</comment>
<evidence type="ECO:0000256" key="13">
    <source>
        <dbReference type="PIRSR" id="PIRSR605478-4"/>
    </source>
</evidence>
<dbReference type="FunFam" id="3.40.50.970:FF:000004">
    <property type="entry name" value="Transketolase"/>
    <property type="match status" value="1"/>
</dbReference>
<feature type="binding site" evidence="13">
    <location>
        <position position="161"/>
    </location>
    <ligand>
        <name>Mg(2+)</name>
        <dbReference type="ChEBI" id="CHEBI:18420"/>
    </ligand>
</feature>
<evidence type="ECO:0000313" key="17">
    <source>
        <dbReference type="Proteomes" id="UP000739538"/>
    </source>
</evidence>
<feature type="binding site" evidence="11">
    <location>
        <position position="267"/>
    </location>
    <ligand>
        <name>substrate</name>
    </ligand>
</feature>
<dbReference type="NCBIfam" id="TIGR00232">
    <property type="entry name" value="tktlase_bact"/>
    <property type="match status" value="1"/>
</dbReference>
<dbReference type="EC" id="2.2.1.1" evidence="3 9"/>
<feature type="binding site" evidence="12">
    <location>
        <position position="162"/>
    </location>
    <ligand>
        <name>thiamine diphosphate</name>
        <dbReference type="ChEBI" id="CHEBI:58937"/>
    </ligand>
</feature>
<dbReference type="Proteomes" id="UP000739538">
    <property type="component" value="Unassembled WGS sequence"/>
</dbReference>
<feature type="binding site" evidence="11">
    <location>
        <position position="478"/>
    </location>
    <ligand>
        <name>substrate</name>
    </ligand>
</feature>
<dbReference type="FunFam" id="3.40.50.920:FF:000003">
    <property type="entry name" value="Transketolase"/>
    <property type="match status" value="1"/>
</dbReference>
<evidence type="ECO:0000256" key="3">
    <source>
        <dbReference type="ARBA" id="ARBA00013152"/>
    </source>
</evidence>
<feature type="binding site" evidence="11">
    <location>
        <position position="32"/>
    </location>
    <ligand>
        <name>substrate</name>
    </ligand>
</feature>
<evidence type="ECO:0000256" key="9">
    <source>
        <dbReference type="NCBIfam" id="TIGR00232"/>
    </source>
</evidence>
<dbReference type="Pfam" id="PF22613">
    <property type="entry name" value="Transketolase_C_1"/>
    <property type="match status" value="1"/>
</dbReference>
<evidence type="ECO:0000256" key="7">
    <source>
        <dbReference type="ARBA" id="ARBA00023052"/>
    </source>
</evidence>
<proteinExistence type="inferred from homology"/>
<dbReference type="InterPro" id="IPR005475">
    <property type="entry name" value="Transketolase-like_Pyr-bd"/>
</dbReference>
<dbReference type="InterPro" id="IPR033247">
    <property type="entry name" value="Transketolase_fam"/>
</dbReference>
<keyword evidence="7 12" id="KW-0786">Thiamine pyrophosphate</keyword>
<evidence type="ECO:0000256" key="5">
    <source>
        <dbReference type="ARBA" id="ARBA00022723"/>
    </source>
</evidence>
<dbReference type="Gene3D" id="3.40.50.920">
    <property type="match status" value="1"/>
</dbReference>
<feature type="binding site" evidence="11">
    <location>
        <position position="466"/>
    </location>
    <ligand>
        <name>substrate</name>
    </ligand>
</feature>
<dbReference type="InterPro" id="IPR005478">
    <property type="entry name" value="Transketolase_bac-like"/>
</dbReference>
<dbReference type="AlphaFoldDB" id="A0A956ND71"/>
<reference evidence="16" key="1">
    <citation type="submission" date="2020-04" db="EMBL/GenBank/DDBJ databases">
        <authorList>
            <person name="Zhang T."/>
        </authorList>
    </citation>
    <scope>NUCLEOTIDE SEQUENCE</scope>
    <source>
        <strain evidence="16">HKST-UBA02</strain>
    </source>
</reference>
<reference evidence="16" key="2">
    <citation type="journal article" date="2021" name="Microbiome">
        <title>Successional dynamics and alternative stable states in a saline activated sludge microbial community over 9 years.</title>
        <authorList>
            <person name="Wang Y."/>
            <person name="Ye J."/>
            <person name="Ju F."/>
            <person name="Liu L."/>
            <person name="Boyd J.A."/>
            <person name="Deng Y."/>
            <person name="Parks D.H."/>
            <person name="Jiang X."/>
            <person name="Yin X."/>
            <person name="Woodcroft B.J."/>
            <person name="Tyson G.W."/>
            <person name="Hugenholtz P."/>
            <person name="Polz M.F."/>
            <person name="Zhang T."/>
        </authorList>
    </citation>
    <scope>NUCLEOTIDE SEQUENCE</scope>
    <source>
        <strain evidence="16">HKST-UBA02</strain>
    </source>
</reference>
<dbReference type="GO" id="GO:0046872">
    <property type="term" value="F:metal ion binding"/>
    <property type="evidence" value="ECO:0007669"/>
    <property type="project" value="UniProtKB-KW"/>
</dbReference>
<name>A0A956ND71_UNCEI</name>
<keyword evidence="4 16" id="KW-0808">Transferase</keyword>
<accession>A0A956ND71</accession>
<dbReference type="CDD" id="cd02012">
    <property type="entry name" value="TPP_TK"/>
    <property type="match status" value="1"/>
</dbReference>
<dbReference type="FunFam" id="3.40.50.970:FF:000003">
    <property type="entry name" value="Transketolase"/>
    <property type="match status" value="1"/>
</dbReference>
<dbReference type="PROSITE" id="PS00802">
    <property type="entry name" value="TRANSKETOLASE_2"/>
    <property type="match status" value="1"/>
</dbReference>
<feature type="binding site" evidence="11">
    <location>
        <position position="525"/>
    </location>
    <ligand>
        <name>substrate</name>
    </ligand>
</feature>
<evidence type="ECO:0000259" key="15">
    <source>
        <dbReference type="SMART" id="SM00861"/>
    </source>
</evidence>
<feature type="active site" description="Proton donor" evidence="10">
    <location>
        <position position="416"/>
    </location>
</feature>
<feature type="site" description="Important for catalytic activity" evidence="14">
    <location>
        <position position="267"/>
    </location>
</feature>
<evidence type="ECO:0000313" key="16">
    <source>
        <dbReference type="EMBL" id="MCA9755718.1"/>
    </source>
</evidence>
<dbReference type="GO" id="GO:0005829">
    <property type="term" value="C:cytosol"/>
    <property type="evidence" value="ECO:0007669"/>
    <property type="project" value="TreeGrafter"/>
</dbReference>
<dbReference type="PANTHER" id="PTHR43522">
    <property type="entry name" value="TRANSKETOLASE"/>
    <property type="match status" value="1"/>
</dbReference>
<feature type="binding site" evidence="11">
    <location>
        <position position="362"/>
    </location>
    <ligand>
        <name>substrate</name>
    </ligand>
</feature>
<dbReference type="SUPFAM" id="SSF52922">
    <property type="entry name" value="TK C-terminal domain-like"/>
    <property type="match status" value="1"/>
</dbReference>
<dbReference type="Pfam" id="PF00456">
    <property type="entry name" value="Transketolase_N"/>
    <property type="match status" value="1"/>
</dbReference>
<evidence type="ECO:0000256" key="12">
    <source>
        <dbReference type="PIRSR" id="PIRSR605478-3"/>
    </source>
</evidence>
<feature type="binding site" evidence="12">
    <location>
        <position position="72"/>
    </location>
    <ligand>
        <name>thiamine diphosphate</name>
        <dbReference type="ChEBI" id="CHEBI:58937"/>
    </ligand>
</feature>
<dbReference type="EMBL" id="JAGQHS010000030">
    <property type="protein sequence ID" value="MCA9755718.1"/>
    <property type="molecule type" value="Genomic_DNA"/>
</dbReference>
<dbReference type="InterPro" id="IPR009014">
    <property type="entry name" value="Transketo_C/PFOR_II"/>
</dbReference>
<comment type="catalytic activity">
    <reaction evidence="8">
        <text>D-sedoheptulose 7-phosphate + D-glyceraldehyde 3-phosphate = aldehydo-D-ribose 5-phosphate + D-xylulose 5-phosphate</text>
        <dbReference type="Rhea" id="RHEA:10508"/>
        <dbReference type="ChEBI" id="CHEBI:57483"/>
        <dbReference type="ChEBI" id="CHEBI:57737"/>
        <dbReference type="ChEBI" id="CHEBI:58273"/>
        <dbReference type="ChEBI" id="CHEBI:59776"/>
        <dbReference type="EC" id="2.2.1.1"/>
    </reaction>
</comment>
<dbReference type="CDD" id="cd07033">
    <property type="entry name" value="TPP_PYR_DXS_TK_like"/>
    <property type="match status" value="1"/>
</dbReference>
<feature type="domain" description="Transketolase-like pyrimidine-binding" evidence="15">
    <location>
        <begin position="359"/>
        <end position="530"/>
    </location>
</feature>
<evidence type="ECO:0000256" key="6">
    <source>
        <dbReference type="ARBA" id="ARBA00022842"/>
    </source>
</evidence>
<dbReference type="SUPFAM" id="SSF52518">
    <property type="entry name" value="Thiamin diphosphate-binding fold (THDP-binding)"/>
    <property type="match status" value="2"/>
</dbReference>
<dbReference type="Pfam" id="PF02779">
    <property type="entry name" value="Transket_pyr"/>
    <property type="match status" value="1"/>
</dbReference>
<feature type="binding site" evidence="11">
    <location>
        <position position="474"/>
    </location>
    <ligand>
        <name>substrate</name>
    </ligand>
</feature>
<comment type="cofactor">
    <cofactor evidence="13">
        <name>Mg(2+)</name>
        <dbReference type="ChEBI" id="CHEBI:18420"/>
    </cofactor>
    <text evidence="13">Binds 1 Mg(2+) ion per subunit. Can also utilize other divalent metal cations, such as Ca(2+), Mn(2+) and Co(2+).</text>
</comment>
<dbReference type="GO" id="GO:0006098">
    <property type="term" value="P:pentose-phosphate shunt"/>
    <property type="evidence" value="ECO:0007669"/>
    <property type="project" value="TreeGrafter"/>
</dbReference>
<evidence type="ECO:0000256" key="10">
    <source>
        <dbReference type="PIRSR" id="PIRSR605478-1"/>
    </source>
</evidence>
<dbReference type="InterPro" id="IPR020826">
    <property type="entry name" value="Transketolase_BS"/>
</dbReference>